<dbReference type="Pfam" id="PF00528">
    <property type="entry name" value="BPD_transp_1"/>
    <property type="match status" value="1"/>
</dbReference>
<dbReference type="EMBL" id="SOFI01000003">
    <property type="protein sequence ID" value="TFB80001.1"/>
    <property type="molecule type" value="Genomic_DNA"/>
</dbReference>
<evidence type="ECO:0000256" key="3">
    <source>
        <dbReference type="ARBA" id="ARBA00022475"/>
    </source>
</evidence>
<dbReference type="CDD" id="cd06261">
    <property type="entry name" value="TM_PBP2"/>
    <property type="match status" value="1"/>
</dbReference>
<reference evidence="8 9" key="1">
    <citation type="submission" date="2019-03" db="EMBL/GenBank/DDBJ databases">
        <title>Genomics of glacier-inhabiting Cryobacterium strains.</title>
        <authorList>
            <person name="Liu Q."/>
            <person name="Xin Y.-H."/>
        </authorList>
    </citation>
    <scope>NUCLEOTIDE SEQUENCE [LARGE SCALE GENOMIC DNA]</scope>
    <source>
        <strain evidence="8 9">CGMCC 1.10440</strain>
    </source>
</reference>
<feature type="transmembrane region" description="Helical" evidence="7">
    <location>
        <begin position="20"/>
        <end position="47"/>
    </location>
</feature>
<dbReference type="Gene3D" id="1.10.3720.10">
    <property type="entry name" value="MetI-like"/>
    <property type="match status" value="1"/>
</dbReference>
<dbReference type="OrthoDB" id="145927at2"/>
<evidence type="ECO:0000256" key="1">
    <source>
        <dbReference type="ARBA" id="ARBA00004651"/>
    </source>
</evidence>
<gene>
    <name evidence="8" type="ORF">E3N84_08040</name>
</gene>
<dbReference type="PANTHER" id="PTHR30193:SF37">
    <property type="entry name" value="INNER MEMBRANE ABC TRANSPORTER PERMEASE PROTEIN YCJO"/>
    <property type="match status" value="1"/>
</dbReference>
<keyword evidence="9" id="KW-1185">Reference proteome</keyword>
<dbReference type="PANTHER" id="PTHR30193">
    <property type="entry name" value="ABC TRANSPORTER PERMEASE PROTEIN"/>
    <property type="match status" value="1"/>
</dbReference>
<feature type="transmembrane region" description="Helical" evidence="7">
    <location>
        <begin position="270"/>
        <end position="292"/>
    </location>
</feature>
<dbReference type="SUPFAM" id="SSF161098">
    <property type="entry name" value="MetI-like"/>
    <property type="match status" value="1"/>
</dbReference>
<dbReference type="InterPro" id="IPR035906">
    <property type="entry name" value="MetI-like_sf"/>
</dbReference>
<dbReference type="AlphaFoldDB" id="A0A4R8V9W8"/>
<dbReference type="GO" id="GO:0005886">
    <property type="term" value="C:plasma membrane"/>
    <property type="evidence" value="ECO:0007669"/>
    <property type="project" value="UniProtKB-SubCell"/>
</dbReference>
<evidence type="ECO:0000256" key="4">
    <source>
        <dbReference type="ARBA" id="ARBA00022692"/>
    </source>
</evidence>
<dbReference type="PROSITE" id="PS50928">
    <property type="entry name" value="ABC_TM1"/>
    <property type="match status" value="1"/>
</dbReference>
<feature type="transmembrane region" description="Helical" evidence="7">
    <location>
        <begin position="118"/>
        <end position="146"/>
    </location>
</feature>
<evidence type="ECO:0000313" key="9">
    <source>
        <dbReference type="Proteomes" id="UP000298488"/>
    </source>
</evidence>
<dbReference type="RefSeq" id="WP_104095866.1">
    <property type="nucleotide sequence ID" value="NZ_JACHBP010000001.1"/>
</dbReference>
<feature type="transmembrane region" description="Helical" evidence="7">
    <location>
        <begin position="166"/>
        <end position="184"/>
    </location>
</feature>
<evidence type="ECO:0000256" key="2">
    <source>
        <dbReference type="ARBA" id="ARBA00022448"/>
    </source>
</evidence>
<keyword evidence="5 7" id="KW-1133">Transmembrane helix</keyword>
<dbReference type="Proteomes" id="UP000298488">
    <property type="component" value="Unassembled WGS sequence"/>
</dbReference>
<evidence type="ECO:0000256" key="6">
    <source>
        <dbReference type="ARBA" id="ARBA00023136"/>
    </source>
</evidence>
<comment type="similarity">
    <text evidence="7">Belongs to the binding-protein-dependent transport system permease family.</text>
</comment>
<dbReference type="InterPro" id="IPR000515">
    <property type="entry name" value="MetI-like"/>
</dbReference>
<evidence type="ECO:0000256" key="5">
    <source>
        <dbReference type="ARBA" id="ARBA00022989"/>
    </source>
</evidence>
<comment type="caution">
    <text evidence="8">The sequence shown here is derived from an EMBL/GenBank/DDBJ whole genome shotgun (WGS) entry which is preliminary data.</text>
</comment>
<dbReference type="GO" id="GO:0055085">
    <property type="term" value="P:transmembrane transport"/>
    <property type="evidence" value="ECO:0007669"/>
    <property type="project" value="InterPro"/>
</dbReference>
<accession>A0A4R8V9W8</accession>
<feature type="transmembrane region" description="Helical" evidence="7">
    <location>
        <begin position="85"/>
        <end position="106"/>
    </location>
</feature>
<name>A0A4R8V9W8_9MICO</name>
<evidence type="ECO:0000256" key="7">
    <source>
        <dbReference type="RuleBase" id="RU363032"/>
    </source>
</evidence>
<keyword evidence="3" id="KW-1003">Cell membrane</keyword>
<keyword evidence="6 7" id="KW-0472">Membrane</keyword>
<feature type="transmembrane region" description="Helical" evidence="7">
    <location>
        <begin position="204"/>
        <end position="227"/>
    </location>
</feature>
<keyword evidence="4 7" id="KW-0812">Transmembrane</keyword>
<comment type="subcellular location">
    <subcellularLocation>
        <location evidence="1 7">Cell membrane</location>
        <topology evidence="1 7">Multi-pass membrane protein</topology>
    </subcellularLocation>
</comment>
<keyword evidence="2 7" id="KW-0813">Transport</keyword>
<organism evidence="8 9">
    <name type="scientific">Terrimesophilobacter mesophilus</name>
    <dbReference type="NCBI Taxonomy" id="433647"/>
    <lineage>
        <taxon>Bacteria</taxon>
        <taxon>Bacillati</taxon>
        <taxon>Actinomycetota</taxon>
        <taxon>Actinomycetes</taxon>
        <taxon>Micrococcales</taxon>
        <taxon>Microbacteriaceae</taxon>
        <taxon>Terrimesophilobacter</taxon>
    </lineage>
</organism>
<evidence type="ECO:0000313" key="8">
    <source>
        <dbReference type="EMBL" id="TFB80001.1"/>
    </source>
</evidence>
<sequence>METRKNNSFHNTAAKYRYLLLFTLPALLFYVVFAVYPLFATFFISVFQTEGGERSFIGLDNYVYLFTDPTQSGQFWHALLNNLEFFAIHLIVQIPVALLMAALITSDAVRRLTGFYRTILFIPATLSVVIVGFIWRMIISPLWGIVGFPLLGTEATALPTLSFMSIWEWIGIPMIFLYTALIAIPKDILEAARVDGASGMRTFWGIKFPLITPQFGLITILTFIWTMNGFDIIYSLMGGAPGPNYSTDILGTFFFRSFFGYNNIIGDADFGAAVATVIFLFILICTAGYFVVLQRRLRPHEL</sequence>
<dbReference type="InterPro" id="IPR051393">
    <property type="entry name" value="ABC_transporter_permease"/>
</dbReference>
<protein>
    <submittedName>
        <fullName evidence="8">Sugar ABC transporter permease</fullName>
    </submittedName>
</protein>
<proteinExistence type="inferred from homology"/>